<dbReference type="InterPro" id="IPR012338">
    <property type="entry name" value="Beta-lactam/transpept-like"/>
</dbReference>
<dbReference type="EMBL" id="JADCUA010000008">
    <property type="protein sequence ID" value="KAH9837842.1"/>
    <property type="molecule type" value="Genomic_DNA"/>
</dbReference>
<keyword evidence="2" id="KW-0732">Signal</keyword>
<protein>
    <submittedName>
        <fullName evidence="4">Beta-lactamase/transpeptidase-like protein</fullName>
    </submittedName>
</protein>
<organism evidence="4 5">
    <name type="scientific">Rhodofomes roseus</name>
    <dbReference type="NCBI Taxonomy" id="34475"/>
    <lineage>
        <taxon>Eukaryota</taxon>
        <taxon>Fungi</taxon>
        <taxon>Dikarya</taxon>
        <taxon>Basidiomycota</taxon>
        <taxon>Agaricomycotina</taxon>
        <taxon>Agaricomycetes</taxon>
        <taxon>Polyporales</taxon>
        <taxon>Rhodofomes</taxon>
    </lineage>
</organism>
<sequence>MAIFGRLVLAQAIAVLVLPAYGQTQIPLYNTAFSDTTTPSKHAITSELSEFIFGLMNSSGIPGISLGVVHTDGAEVHMKPEVELKSWGRMTEDGDGTDLTSDALFDLASCSKAFLASAMGILMDDFAEGRNVTPLPSGVTKFDWQTKVKDLLPEEWALEDHWASEKVNVRDALSHMTGMPRHDYSYAPGDTLSGLVKNLRNLPPAYELRQKWSYNNQMYKTGAYLISRYAGKSYTDFATERLFAPMNMTHTTFWPNEAREAGLLTQAWTKFGRLIPFWFDNEVVELMAGAGGIISSAEEMTKWLTVLLNKGIDPASNETIIPRSAFDEITTAHAIIAGRPMTPEMSVMGYGLGWQRLSYQGHDMLTHSGAIPGFSTRVAFLPEDGLGIVVLANADEKASANDAIILRIVEDVLGLKRVDRGVVTDASGRAVSEREVQTSLVDKQQSDETAPLPVDLDLLSGTYANAGYGALILCTAQSTSHHCLSVLSSFAPFIPQTPFPSPIPVPAPAPQTQPALYAAWPRIWSTHVRLTHATGTEFALQFTALFPEGYGANRTAFETSETGESEGRAVFVLDGDGESVSVQGFGLEIDAEAVEARKRVGAKNVREWADAWFEKV</sequence>
<evidence type="ECO:0000259" key="3">
    <source>
        <dbReference type="Pfam" id="PF00144"/>
    </source>
</evidence>
<evidence type="ECO:0000313" key="4">
    <source>
        <dbReference type="EMBL" id="KAH9837842.1"/>
    </source>
</evidence>
<dbReference type="InterPro" id="IPR050491">
    <property type="entry name" value="AmpC-like"/>
</dbReference>
<comment type="similarity">
    <text evidence="1">Belongs to the peptidase S12 family.</text>
</comment>
<dbReference type="SUPFAM" id="SSF56601">
    <property type="entry name" value="beta-lactamase/transpeptidase-like"/>
    <property type="match status" value="1"/>
</dbReference>
<dbReference type="InterPro" id="IPR001466">
    <property type="entry name" value="Beta-lactam-related"/>
</dbReference>
<dbReference type="PANTHER" id="PTHR46825">
    <property type="entry name" value="D-ALANYL-D-ALANINE-CARBOXYPEPTIDASE/ENDOPEPTIDASE AMPH"/>
    <property type="match status" value="1"/>
</dbReference>
<proteinExistence type="inferred from homology"/>
<keyword evidence="5" id="KW-1185">Reference proteome</keyword>
<name>A0ABQ8KIM5_9APHY</name>
<evidence type="ECO:0000256" key="2">
    <source>
        <dbReference type="SAM" id="SignalP"/>
    </source>
</evidence>
<dbReference type="RefSeq" id="XP_047779880.1">
    <property type="nucleotide sequence ID" value="XM_047923509.1"/>
</dbReference>
<reference evidence="4 5" key="1">
    <citation type="journal article" date="2021" name="Environ. Microbiol.">
        <title>Gene family expansions and transcriptome signatures uncover fungal adaptations to wood decay.</title>
        <authorList>
            <person name="Hage H."/>
            <person name="Miyauchi S."/>
            <person name="Viragh M."/>
            <person name="Drula E."/>
            <person name="Min B."/>
            <person name="Chaduli D."/>
            <person name="Navarro D."/>
            <person name="Favel A."/>
            <person name="Norest M."/>
            <person name="Lesage-Meessen L."/>
            <person name="Balint B."/>
            <person name="Merenyi Z."/>
            <person name="de Eugenio L."/>
            <person name="Morin E."/>
            <person name="Martinez A.T."/>
            <person name="Baldrian P."/>
            <person name="Stursova M."/>
            <person name="Martinez M.J."/>
            <person name="Novotny C."/>
            <person name="Magnuson J.K."/>
            <person name="Spatafora J.W."/>
            <person name="Maurice S."/>
            <person name="Pangilinan J."/>
            <person name="Andreopoulos W."/>
            <person name="LaButti K."/>
            <person name="Hundley H."/>
            <person name="Na H."/>
            <person name="Kuo A."/>
            <person name="Barry K."/>
            <person name="Lipzen A."/>
            <person name="Henrissat B."/>
            <person name="Riley R."/>
            <person name="Ahrendt S."/>
            <person name="Nagy L.G."/>
            <person name="Grigoriev I.V."/>
            <person name="Martin F."/>
            <person name="Rosso M.N."/>
        </authorList>
    </citation>
    <scope>NUCLEOTIDE SEQUENCE [LARGE SCALE GENOMIC DNA]</scope>
    <source>
        <strain evidence="4 5">CIRM-BRFM 1785</strain>
    </source>
</reference>
<gene>
    <name evidence="4" type="ORF">C8Q71DRAFT_754807</name>
</gene>
<dbReference type="Gene3D" id="3.40.710.10">
    <property type="entry name" value="DD-peptidase/beta-lactamase superfamily"/>
    <property type="match status" value="1"/>
</dbReference>
<dbReference type="Pfam" id="PF00144">
    <property type="entry name" value="Beta-lactamase"/>
    <property type="match status" value="1"/>
</dbReference>
<feature type="signal peptide" evidence="2">
    <location>
        <begin position="1"/>
        <end position="24"/>
    </location>
</feature>
<evidence type="ECO:0000256" key="1">
    <source>
        <dbReference type="ARBA" id="ARBA00038215"/>
    </source>
</evidence>
<dbReference type="GeneID" id="72004241"/>
<comment type="caution">
    <text evidence="4">The sequence shown here is derived from an EMBL/GenBank/DDBJ whole genome shotgun (WGS) entry which is preliminary data.</text>
</comment>
<dbReference type="Proteomes" id="UP000814176">
    <property type="component" value="Unassembled WGS sequence"/>
</dbReference>
<accession>A0ABQ8KIM5</accession>
<dbReference type="PANTHER" id="PTHR46825:SF15">
    <property type="entry name" value="BETA-LACTAMASE-RELATED DOMAIN-CONTAINING PROTEIN"/>
    <property type="match status" value="1"/>
</dbReference>
<evidence type="ECO:0000313" key="5">
    <source>
        <dbReference type="Proteomes" id="UP000814176"/>
    </source>
</evidence>
<feature type="domain" description="Beta-lactamase-related" evidence="3">
    <location>
        <begin position="51"/>
        <end position="401"/>
    </location>
</feature>
<feature type="chain" id="PRO_5045357714" evidence="2">
    <location>
        <begin position="25"/>
        <end position="616"/>
    </location>
</feature>